<evidence type="ECO:0000313" key="1">
    <source>
        <dbReference type="EMBL" id="MFD1707286.1"/>
    </source>
</evidence>
<organism evidence="1 2">
    <name type="scientific">Siminovitchia sediminis</name>
    <dbReference type="NCBI Taxonomy" id="1274353"/>
    <lineage>
        <taxon>Bacteria</taxon>
        <taxon>Bacillati</taxon>
        <taxon>Bacillota</taxon>
        <taxon>Bacilli</taxon>
        <taxon>Bacillales</taxon>
        <taxon>Bacillaceae</taxon>
        <taxon>Siminovitchia</taxon>
    </lineage>
</organism>
<gene>
    <name evidence="1" type="ORF">ACFSCZ_11145</name>
</gene>
<proteinExistence type="predicted"/>
<evidence type="ECO:0000313" key="2">
    <source>
        <dbReference type="Proteomes" id="UP001597301"/>
    </source>
</evidence>
<dbReference type="RefSeq" id="WP_380774009.1">
    <property type="nucleotide sequence ID" value="NZ_JBHUEO010000030.1"/>
</dbReference>
<dbReference type="EMBL" id="JBHUEO010000030">
    <property type="protein sequence ID" value="MFD1707286.1"/>
    <property type="molecule type" value="Genomic_DNA"/>
</dbReference>
<name>A0ABW4KJ54_9BACI</name>
<comment type="caution">
    <text evidence="1">The sequence shown here is derived from an EMBL/GenBank/DDBJ whole genome shotgun (WGS) entry which is preliminary data.</text>
</comment>
<dbReference type="InterPro" id="IPR020355">
    <property type="entry name" value="Uncharacterised_YhcU"/>
</dbReference>
<sequence>MKVVFAASLKQEEMIRELISHLYQSVFPLYFTEEEIRDMKRLSVLKTPETGVEWLNSAEDAFRIIAALQVLISMLETTSLPGERKDYQRMFIKNKHILEEHGISFPFTYTQFCLLHKEDLAYTMFATAANQYLL</sequence>
<keyword evidence="2" id="KW-1185">Reference proteome</keyword>
<dbReference type="Pfam" id="PF17326">
    <property type="entry name" value="DUF5365"/>
    <property type="match status" value="1"/>
</dbReference>
<reference evidence="2" key="1">
    <citation type="journal article" date="2019" name="Int. J. Syst. Evol. Microbiol.">
        <title>The Global Catalogue of Microorganisms (GCM) 10K type strain sequencing project: providing services to taxonomists for standard genome sequencing and annotation.</title>
        <authorList>
            <consortium name="The Broad Institute Genomics Platform"/>
            <consortium name="The Broad Institute Genome Sequencing Center for Infectious Disease"/>
            <person name="Wu L."/>
            <person name="Ma J."/>
        </authorList>
    </citation>
    <scope>NUCLEOTIDE SEQUENCE [LARGE SCALE GENOMIC DNA]</scope>
    <source>
        <strain evidence="2">CGMCC 1.12295</strain>
    </source>
</reference>
<protein>
    <submittedName>
        <fullName evidence="1">DUF5365 family protein</fullName>
    </submittedName>
</protein>
<dbReference type="Proteomes" id="UP001597301">
    <property type="component" value="Unassembled WGS sequence"/>
</dbReference>
<accession>A0ABW4KJ54</accession>